<keyword evidence="2" id="KW-1185">Reference proteome</keyword>
<dbReference type="EMBL" id="JAUTXU010000098">
    <property type="protein sequence ID" value="KAK3708787.1"/>
    <property type="molecule type" value="Genomic_DNA"/>
</dbReference>
<dbReference type="Proteomes" id="UP001281147">
    <property type="component" value="Unassembled WGS sequence"/>
</dbReference>
<comment type="caution">
    <text evidence="1">The sequence shown here is derived from an EMBL/GenBank/DDBJ whole genome shotgun (WGS) entry which is preliminary data.</text>
</comment>
<organism evidence="1 2">
    <name type="scientific">Vermiconidia calcicola</name>
    <dbReference type="NCBI Taxonomy" id="1690605"/>
    <lineage>
        <taxon>Eukaryota</taxon>
        <taxon>Fungi</taxon>
        <taxon>Dikarya</taxon>
        <taxon>Ascomycota</taxon>
        <taxon>Pezizomycotina</taxon>
        <taxon>Dothideomycetes</taxon>
        <taxon>Dothideomycetidae</taxon>
        <taxon>Mycosphaerellales</taxon>
        <taxon>Extremaceae</taxon>
        <taxon>Vermiconidia</taxon>
    </lineage>
</organism>
<protein>
    <submittedName>
        <fullName evidence="1">Uncharacterized protein</fullName>
    </submittedName>
</protein>
<name>A0ACC3N2N7_9PEZI</name>
<sequence length="336" mass="37730">MPTYVCTSAAGLFTASQKSDIVERVTRIHSEEGKAPQYLVQVVFNELTPGNHFINKRPVPAQQVWIRGDIRPGRTDEQKNAMATRMMDECAEVTGIDRSYFWVYICDAEKTAEFGSILPEPGGEKEWVESLPKEVRDRLRKKTLLPTMATNPATCLCVAVFWKLTAGVGSGEPEYMSIPLPRSDLRREQWMRLPPTNKIGCPLGARYYSEMLPAAASLGTSIMNQTLNTLFMNIDPESETFDKVYALTGAWILERADGLDLAVDHVKMMEKILNGEAKKLEEKLHGQGGKLSMEDKREFSARLTPAAFAASIKDYTDERGRKAEVIWAHCDEFKEA</sequence>
<evidence type="ECO:0000313" key="2">
    <source>
        <dbReference type="Proteomes" id="UP001281147"/>
    </source>
</evidence>
<gene>
    <name evidence="1" type="ORF">LTR37_011308</name>
</gene>
<proteinExistence type="predicted"/>
<reference evidence="1" key="1">
    <citation type="submission" date="2023-07" db="EMBL/GenBank/DDBJ databases">
        <title>Black Yeasts Isolated from many extreme environments.</title>
        <authorList>
            <person name="Coleine C."/>
            <person name="Stajich J.E."/>
            <person name="Selbmann L."/>
        </authorList>
    </citation>
    <scope>NUCLEOTIDE SEQUENCE</scope>
    <source>
        <strain evidence="1">CCFEE 5714</strain>
    </source>
</reference>
<accession>A0ACC3N2N7</accession>
<evidence type="ECO:0000313" key="1">
    <source>
        <dbReference type="EMBL" id="KAK3708787.1"/>
    </source>
</evidence>